<proteinExistence type="predicted"/>
<dbReference type="GO" id="GO:0008033">
    <property type="term" value="P:tRNA processing"/>
    <property type="evidence" value="ECO:0007669"/>
    <property type="project" value="UniProtKB-KW"/>
</dbReference>
<dbReference type="SUPFAM" id="SSF53067">
    <property type="entry name" value="Actin-like ATPase domain"/>
    <property type="match status" value="1"/>
</dbReference>
<dbReference type="Gramene" id="TRITD3Av1G053490.5">
    <property type="protein sequence ID" value="TRITD3Av1G053490.5"/>
    <property type="gene ID" value="TRITD3Av1G053490"/>
</dbReference>
<keyword evidence="4" id="KW-0479">Metal-binding</keyword>
<dbReference type="InterPro" id="IPR043129">
    <property type="entry name" value="ATPase_NBD"/>
</dbReference>
<dbReference type="PRINTS" id="PR00789">
    <property type="entry name" value="OSIALOPTASE"/>
</dbReference>
<evidence type="ECO:0000256" key="2">
    <source>
        <dbReference type="ARBA" id="ARBA00022679"/>
    </source>
</evidence>
<name>A0A9R0RFF3_TRITD</name>
<sequence length="166" mass="17414">MMATLLPTLSSPVSWATAFLLRTPLKSSRSHHPLLRSLLASASPLSSPRTPRSLITMASAAIPARRDLLMLGIETSCDDTAAAVVRGDGEILSQVIASQSDLLVKWGGVAPKMAEEAHALAIDQVVQKALDEANVSESDLSAVAVTIGPGLSLCLRGSCFCYSDLD</sequence>
<evidence type="ECO:0000313" key="9">
    <source>
        <dbReference type="Proteomes" id="UP000324705"/>
    </source>
</evidence>
<keyword evidence="2" id="KW-0808">Transferase</keyword>
<dbReference type="EC" id="2.3.1.234" evidence="1"/>
<dbReference type="PANTHER" id="PTHR11735:SF6">
    <property type="entry name" value="TRNA N6-ADENOSINE THREONYLCARBAMOYLTRANSFERASE, MITOCHONDRIAL"/>
    <property type="match status" value="1"/>
</dbReference>
<keyword evidence="9" id="KW-1185">Reference proteome</keyword>
<dbReference type="GO" id="GO:0061711">
    <property type="term" value="F:tRNA N(6)-L-threonylcarbamoyladenine synthase activity"/>
    <property type="evidence" value="ECO:0007669"/>
    <property type="project" value="UniProtKB-EC"/>
</dbReference>
<dbReference type="PANTHER" id="PTHR11735">
    <property type="entry name" value="TRNA N6-ADENOSINE THREONYLCARBAMOYLTRANSFERASE"/>
    <property type="match status" value="1"/>
</dbReference>
<dbReference type="Proteomes" id="UP000324705">
    <property type="component" value="Chromosome 3A"/>
</dbReference>
<dbReference type="Pfam" id="PF00814">
    <property type="entry name" value="TsaD"/>
    <property type="match status" value="1"/>
</dbReference>
<evidence type="ECO:0000256" key="3">
    <source>
        <dbReference type="ARBA" id="ARBA00022694"/>
    </source>
</evidence>
<comment type="catalytic activity">
    <reaction evidence="6">
        <text>L-threonylcarbamoyladenylate + adenosine(37) in tRNA = N(6)-L-threonylcarbamoyladenosine(37) in tRNA + AMP + H(+)</text>
        <dbReference type="Rhea" id="RHEA:37059"/>
        <dbReference type="Rhea" id="RHEA-COMP:10162"/>
        <dbReference type="Rhea" id="RHEA-COMP:10163"/>
        <dbReference type="ChEBI" id="CHEBI:15378"/>
        <dbReference type="ChEBI" id="CHEBI:73682"/>
        <dbReference type="ChEBI" id="CHEBI:74411"/>
        <dbReference type="ChEBI" id="CHEBI:74418"/>
        <dbReference type="ChEBI" id="CHEBI:456215"/>
        <dbReference type="EC" id="2.3.1.234"/>
    </reaction>
</comment>
<protein>
    <recommendedName>
        <fullName evidence="1">N(6)-L-threonylcarbamoyladenine synthase</fullName>
        <ecNumber evidence="1">2.3.1.234</ecNumber>
    </recommendedName>
</protein>
<evidence type="ECO:0000256" key="1">
    <source>
        <dbReference type="ARBA" id="ARBA00012156"/>
    </source>
</evidence>
<dbReference type="Gene3D" id="3.30.420.40">
    <property type="match status" value="1"/>
</dbReference>
<gene>
    <name evidence="8" type="ORF">TRITD_3Av1G053490</name>
</gene>
<evidence type="ECO:0000256" key="5">
    <source>
        <dbReference type="ARBA" id="ARBA00023315"/>
    </source>
</evidence>
<dbReference type="InterPro" id="IPR017861">
    <property type="entry name" value="KAE1/TsaD"/>
</dbReference>
<evidence type="ECO:0000256" key="6">
    <source>
        <dbReference type="ARBA" id="ARBA00048117"/>
    </source>
</evidence>
<reference evidence="8 9" key="1">
    <citation type="submission" date="2017-09" db="EMBL/GenBank/DDBJ databases">
        <authorList>
            <consortium name="International Durum Wheat Genome Sequencing Consortium (IDWGSC)"/>
            <person name="Milanesi L."/>
        </authorList>
    </citation>
    <scope>NUCLEOTIDE SEQUENCE [LARGE SCALE GENOMIC DNA]</scope>
    <source>
        <strain evidence="9">cv. Svevo</strain>
    </source>
</reference>
<dbReference type="GO" id="GO:0005739">
    <property type="term" value="C:mitochondrion"/>
    <property type="evidence" value="ECO:0007669"/>
    <property type="project" value="TreeGrafter"/>
</dbReference>
<dbReference type="InterPro" id="IPR000905">
    <property type="entry name" value="Gcp-like_dom"/>
</dbReference>
<evidence type="ECO:0000259" key="7">
    <source>
        <dbReference type="Pfam" id="PF00814"/>
    </source>
</evidence>
<organism evidence="8 9">
    <name type="scientific">Triticum turgidum subsp. durum</name>
    <name type="common">Durum wheat</name>
    <name type="synonym">Triticum durum</name>
    <dbReference type="NCBI Taxonomy" id="4567"/>
    <lineage>
        <taxon>Eukaryota</taxon>
        <taxon>Viridiplantae</taxon>
        <taxon>Streptophyta</taxon>
        <taxon>Embryophyta</taxon>
        <taxon>Tracheophyta</taxon>
        <taxon>Spermatophyta</taxon>
        <taxon>Magnoliopsida</taxon>
        <taxon>Liliopsida</taxon>
        <taxon>Poales</taxon>
        <taxon>Poaceae</taxon>
        <taxon>BOP clade</taxon>
        <taxon>Pooideae</taxon>
        <taxon>Triticodae</taxon>
        <taxon>Triticeae</taxon>
        <taxon>Triticinae</taxon>
        <taxon>Triticum</taxon>
    </lineage>
</organism>
<keyword evidence="5" id="KW-0012">Acyltransferase</keyword>
<dbReference type="EMBL" id="LT934115">
    <property type="protein sequence ID" value="VAH58891.1"/>
    <property type="molecule type" value="Genomic_DNA"/>
</dbReference>
<keyword evidence="3" id="KW-0819">tRNA processing</keyword>
<dbReference type="GO" id="GO:0046872">
    <property type="term" value="F:metal ion binding"/>
    <property type="evidence" value="ECO:0007669"/>
    <property type="project" value="UniProtKB-KW"/>
</dbReference>
<accession>A0A9R0RFF3</accession>
<feature type="domain" description="Gcp-like" evidence="7">
    <location>
        <begin position="90"/>
        <end position="156"/>
    </location>
</feature>
<evidence type="ECO:0000313" key="8">
    <source>
        <dbReference type="EMBL" id="VAH58891.1"/>
    </source>
</evidence>
<dbReference type="AlphaFoldDB" id="A0A9R0RFF3"/>
<evidence type="ECO:0000256" key="4">
    <source>
        <dbReference type="ARBA" id="ARBA00022723"/>
    </source>
</evidence>